<dbReference type="Gene3D" id="3.20.20.80">
    <property type="entry name" value="Glycosidases"/>
    <property type="match status" value="1"/>
</dbReference>
<comment type="similarity">
    <text evidence="7">Belongs to the glycosyl hydrolase 18 family.</text>
</comment>
<keyword evidence="5 6" id="KW-0326">Glycosidase</keyword>
<evidence type="ECO:0000256" key="2">
    <source>
        <dbReference type="ARBA" id="ARBA00012729"/>
    </source>
</evidence>
<keyword evidence="9" id="KW-0472">Membrane</keyword>
<keyword evidence="4" id="KW-0146">Chitin degradation</keyword>
<dbReference type="InterPro" id="IPR029070">
    <property type="entry name" value="Chitinase_insertion_sf"/>
</dbReference>
<feature type="domain" description="GH18" evidence="10">
    <location>
        <begin position="43"/>
        <end position="441"/>
    </location>
</feature>
<keyword evidence="9" id="KW-0812">Transmembrane</keyword>
<keyword evidence="9" id="KW-1133">Transmembrane helix</keyword>
<dbReference type="Gene3D" id="3.10.50.10">
    <property type="match status" value="1"/>
</dbReference>
<accession>A0A7Z0ELI2</accession>
<dbReference type="GO" id="GO:0005975">
    <property type="term" value="P:carbohydrate metabolic process"/>
    <property type="evidence" value="ECO:0007669"/>
    <property type="project" value="InterPro"/>
</dbReference>
<evidence type="ECO:0000313" key="11">
    <source>
        <dbReference type="EMBL" id="NYJ33475.1"/>
    </source>
</evidence>
<organism evidence="11 12">
    <name type="scientific">Nocardiopsis aegyptia</name>
    <dbReference type="NCBI Taxonomy" id="220378"/>
    <lineage>
        <taxon>Bacteria</taxon>
        <taxon>Bacillati</taxon>
        <taxon>Actinomycetota</taxon>
        <taxon>Actinomycetes</taxon>
        <taxon>Streptosporangiales</taxon>
        <taxon>Nocardiopsidaceae</taxon>
        <taxon>Nocardiopsis</taxon>
    </lineage>
</organism>
<evidence type="ECO:0000259" key="10">
    <source>
        <dbReference type="PROSITE" id="PS51910"/>
    </source>
</evidence>
<evidence type="ECO:0000256" key="5">
    <source>
        <dbReference type="ARBA" id="ARBA00023295"/>
    </source>
</evidence>
<name>A0A7Z0ELI2_9ACTN</name>
<protein>
    <recommendedName>
        <fullName evidence="2">chitinase</fullName>
        <ecNumber evidence="2">3.2.1.14</ecNumber>
    </recommendedName>
</protein>
<dbReference type="Pfam" id="PF00704">
    <property type="entry name" value="Glyco_hydro_18"/>
    <property type="match status" value="1"/>
</dbReference>
<dbReference type="PROSITE" id="PS01095">
    <property type="entry name" value="GH18_1"/>
    <property type="match status" value="1"/>
</dbReference>
<comment type="caution">
    <text evidence="11">The sequence shown here is derived from an EMBL/GenBank/DDBJ whole genome shotgun (WGS) entry which is preliminary data.</text>
</comment>
<evidence type="ECO:0000256" key="8">
    <source>
        <dbReference type="SAM" id="MobiDB-lite"/>
    </source>
</evidence>
<comment type="catalytic activity">
    <reaction evidence="1">
        <text>Random endo-hydrolysis of N-acetyl-beta-D-glucosaminide (1-&gt;4)-beta-linkages in chitin and chitodextrins.</text>
        <dbReference type="EC" id="3.2.1.14"/>
    </reaction>
</comment>
<keyword evidence="4" id="KW-0119">Carbohydrate metabolism</keyword>
<evidence type="ECO:0000256" key="6">
    <source>
        <dbReference type="RuleBase" id="RU000489"/>
    </source>
</evidence>
<dbReference type="InterPro" id="IPR017853">
    <property type="entry name" value="GH"/>
</dbReference>
<evidence type="ECO:0000256" key="3">
    <source>
        <dbReference type="ARBA" id="ARBA00022801"/>
    </source>
</evidence>
<keyword evidence="4" id="KW-0624">Polysaccharide degradation</keyword>
<keyword evidence="12" id="KW-1185">Reference proteome</keyword>
<dbReference type="InterPro" id="IPR001579">
    <property type="entry name" value="Glyco_hydro_18_chit_AS"/>
</dbReference>
<dbReference type="PANTHER" id="PTHR11177:SF317">
    <property type="entry name" value="CHITINASE 12-RELATED"/>
    <property type="match status" value="1"/>
</dbReference>
<dbReference type="RefSeq" id="WP_312889140.1">
    <property type="nucleotide sequence ID" value="NZ_JACCFS010000001.1"/>
</dbReference>
<dbReference type="InterPro" id="IPR011583">
    <property type="entry name" value="Chitinase_II/V-like_cat"/>
</dbReference>
<dbReference type="EC" id="3.2.1.14" evidence="2"/>
<evidence type="ECO:0000256" key="9">
    <source>
        <dbReference type="SAM" id="Phobius"/>
    </source>
</evidence>
<reference evidence="11 12" key="1">
    <citation type="submission" date="2020-07" db="EMBL/GenBank/DDBJ databases">
        <title>Sequencing the genomes of 1000 actinobacteria strains.</title>
        <authorList>
            <person name="Klenk H.-P."/>
        </authorList>
    </citation>
    <scope>NUCLEOTIDE SEQUENCE [LARGE SCALE GENOMIC DNA]</scope>
    <source>
        <strain evidence="11 12">DSM 44442</strain>
    </source>
</reference>
<evidence type="ECO:0000256" key="7">
    <source>
        <dbReference type="RuleBase" id="RU004453"/>
    </source>
</evidence>
<gene>
    <name evidence="11" type="ORF">HNR10_001356</name>
</gene>
<feature type="transmembrane region" description="Helical" evidence="9">
    <location>
        <begin position="18"/>
        <end position="38"/>
    </location>
</feature>
<dbReference type="PANTHER" id="PTHR11177">
    <property type="entry name" value="CHITINASE"/>
    <property type="match status" value="1"/>
</dbReference>
<dbReference type="PROSITE" id="PS51910">
    <property type="entry name" value="GH18_2"/>
    <property type="match status" value="1"/>
</dbReference>
<proteinExistence type="inferred from homology"/>
<dbReference type="SMART" id="SM00636">
    <property type="entry name" value="Glyco_18"/>
    <property type="match status" value="1"/>
</dbReference>
<dbReference type="EMBL" id="JACCFS010000001">
    <property type="protein sequence ID" value="NYJ33475.1"/>
    <property type="molecule type" value="Genomic_DNA"/>
</dbReference>
<dbReference type="GO" id="GO:0008843">
    <property type="term" value="F:endochitinase activity"/>
    <property type="evidence" value="ECO:0007669"/>
    <property type="project" value="UniProtKB-EC"/>
</dbReference>
<dbReference type="SUPFAM" id="SSF51445">
    <property type="entry name" value="(Trans)glycosidases"/>
    <property type="match status" value="1"/>
</dbReference>
<evidence type="ECO:0000313" key="12">
    <source>
        <dbReference type="Proteomes" id="UP000572051"/>
    </source>
</evidence>
<keyword evidence="3 6" id="KW-0378">Hydrolase</keyword>
<dbReference type="CDD" id="cd06548">
    <property type="entry name" value="GH18_chitinase"/>
    <property type="match status" value="1"/>
</dbReference>
<feature type="region of interest" description="Disordered" evidence="8">
    <location>
        <begin position="342"/>
        <end position="362"/>
    </location>
</feature>
<sequence length="441" mass="47831">MNALPSTRPLGRVGRRPLIVVGAALAAAVLILGVVVAVGGQRMERIGYYADWNAANRGFTIGELQENGSAERLTRLMWAFGAISPDGLCHIPEDDHDQPWELYQRRYAADESVSGEADAYSQPLAGGLNQLRQLRELHPDLGASLSLGGWNWSTHFSEAARTEESREAFVSSCVDLWLRGDLPVLGNEPQGGRGAAAGVFDGIDLDWEWPAGGGHPDNTEHPDDPANFTLLVAEFRRQLDALAEETGREYTLSVSLPGGEGAAGAYDGEVFDHVDFATVQGYDFSGPWMDRTAFHSNLYAPESEPGANSVDAAVRRYLDQGAPEEKLVMGLPAFARGWQGVEPADAGLGQPAEEPADDDYDGPTKAFADAEELEGERHLDEDAGAYWVYDGDEWWTYDNADVVGLKGAYATEHGLGGLMVWNLDMDPEGEFVRAMDESLRG</sequence>
<dbReference type="Proteomes" id="UP000572051">
    <property type="component" value="Unassembled WGS sequence"/>
</dbReference>
<dbReference type="GO" id="GO:0006032">
    <property type="term" value="P:chitin catabolic process"/>
    <property type="evidence" value="ECO:0007669"/>
    <property type="project" value="UniProtKB-KW"/>
</dbReference>
<evidence type="ECO:0000256" key="4">
    <source>
        <dbReference type="ARBA" id="ARBA00023024"/>
    </source>
</evidence>
<dbReference type="AlphaFoldDB" id="A0A7Z0ELI2"/>
<dbReference type="InterPro" id="IPR050314">
    <property type="entry name" value="Glycosyl_Hydrlase_18"/>
</dbReference>
<dbReference type="SUPFAM" id="SSF54556">
    <property type="entry name" value="Chitinase insertion domain"/>
    <property type="match status" value="1"/>
</dbReference>
<dbReference type="GO" id="GO:0008061">
    <property type="term" value="F:chitin binding"/>
    <property type="evidence" value="ECO:0007669"/>
    <property type="project" value="InterPro"/>
</dbReference>
<dbReference type="InterPro" id="IPR001223">
    <property type="entry name" value="Glyco_hydro18_cat"/>
</dbReference>
<evidence type="ECO:0000256" key="1">
    <source>
        <dbReference type="ARBA" id="ARBA00000822"/>
    </source>
</evidence>